<gene>
    <name evidence="4" type="ORF">GCM10007269_33940</name>
</gene>
<comment type="caution">
    <text evidence="4">The sequence shown here is derived from an EMBL/GenBank/DDBJ whole genome shotgun (WGS) entry which is preliminary data.</text>
</comment>
<comment type="similarity">
    <text evidence="1">Belongs to the short-chain dehydrogenases/reductases (SDR) family.</text>
</comment>
<evidence type="ECO:0000313" key="4">
    <source>
        <dbReference type="EMBL" id="GGD88421.1"/>
    </source>
</evidence>
<dbReference type="EMBL" id="BMCM01000006">
    <property type="protein sequence ID" value="GGD88421.1"/>
    <property type="molecule type" value="Genomic_DNA"/>
</dbReference>
<keyword evidence="2" id="KW-0560">Oxidoreductase</keyword>
<dbReference type="InterPro" id="IPR020904">
    <property type="entry name" value="Sc_DH/Rdtase_CS"/>
</dbReference>
<dbReference type="InterPro" id="IPR002347">
    <property type="entry name" value="SDR_fam"/>
</dbReference>
<dbReference type="Pfam" id="PF00106">
    <property type="entry name" value="adh_short"/>
    <property type="match status" value="1"/>
</dbReference>
<dbReference type="SUPFAM" id="SSF51735">
    <property type="entry name" value="NAD(P)-binding Rossmann-fold domains"/>
    <property type="match status" value="1"/>
</dbReference>
<reference evidence="5" key="1">
    <citation type="journal article" date="2019" name="Int. J. Syst. Evol. Microbiol.">
        <title>The Global Catalogue of Microorganisms (GCM) 10K type strain sequencing project: providing services to taxonomists for standard genome sequencing and annotation.</title>
        <authorList>
            <consortium name="The Broad Institute Genomics Platform"/>
            <consortium name="The Broad Institute Genome Sequencing Center for Infectious Disease"/>
            <person name="Wu L."/>
            <person name="Ma J."/>
        </authorList>
    </citation>
    <scope>NUCLEOTIDE SEQUENCE [LARGE SCALE GENOMIC DNA]</scope>
    <source>
        <strain evidence="5">CCM 7640</strain>
    </source>
</reference>
<evidence type="ECO:0000313" key="5">
    <source>
        <dbReference type="Proteomes" id="UP000629365"/>
    </source>
</evidence>
<dbReference type="PANTHER" id="PTHR44196">
    <property type="entry name" value="DEHYDROGENASE/REDUCTASE SDR FAMILY MEMBER 7B"/>
    <property type="match status" value="1"/>
</dbReference>
<dbReference type="InterPro" id="IPR057326">
    <property type="entry name" value="KR_dom"/>
</dbReference>
<dbReference type="SMART" id="SM00822">
    <property type="entry name" value="PKS_KR"/>
    <property type="match status" value="1"/>
</dbReference>
<keyword evidence="5" id="KW-1185">Reference proteome</keyword>
<evidence type="ECO:0000256" key="2">
    <source>
        <dbReference type="ARBA" id="ARBA00023002"/>
    </source>
</evidence>
<dbReference type="Proteomes" id="UP000629365">
    <property type="component" value="Unassembled WGS sequence"/>
</dbReference>
<dbReference type="Gene3D" id="3.40.50.720">
    <property type="entry name" value="NAD(P)-binding Rossmann-like Domain"/>
    <property type="match status" value="1"/>
</dbReference>
<sequence>MSRLTLAGNTTVITGAASGMGAELARLLAASGVHLALLDHNAPALAAVAAELTGAASNGTVTTHVIDLRDDDAVAAIAAEATAAHPRINALITCAGSSMLGSLEQLTMEEMRWLVDVNLWGTVSITKALLPALRSRPAAHIMHLASVYALAAPAGRIPYSMSKFAVRGFSEALRHELEGSTVTVGAVYPAGVRTGIILHGRYAAAIDPAVAARAASAQAAMYHTEPTDAAARIIRAVERRSIRTMVGREARLIDVLTRLMPARYWRVMRGSLREATDTTTPVG</sequence>
<accession>A0ABQ1RZM8</accession>
<evidence type="ECO:0000256" key="1">
    <source>
        <dbReference type="ARBA" id="ARBA00006484"/>
    </source>
</evidence>
<organism evidence="4 5">
    <name type="scientific">Microbacterium murale</name>
    <dbReference type="NCBI Taxonomy" id="1081040"/>
    <lineage>
        <taxon>Bacteria</taxon>
        <taxon>Bacillati</taxon>
        <taxon>Actinomycetota</taxon>
        <taxon>Actinomycetes</taxon>
        <taxon>Micrococcales</taxon>
        <taxon>Microbacteriaceae</taxon>
        <taxon>Microbacterium</taxon>
    </lineage>
</organism>
<dbReference type="InterPro" id="IPR036291">
    <property type="entry name" value="NAD(P)-bd_dom_sf"/>
</dbReference>
<protein>
    <submittedName>
        <fullName evidence="4">Acetoin dehydrogenase</fullName>
    </submittedName>
</protein>
<proteinExistence type="inferred from homology"/>
<dbReference type="PANTHER" id="PTHR44196:SF1">
    <property type="entry name" value="DEHYDROGENASE_REDUCTASE SDR FAMILY MEMBER 7B"/>
    <property type="match status" value="1"/>
</dbReference>
<name>A0ABQ1RZM8_9MICO</name>
<dbReference type="CDD" id="cd05233">
    <property type="entry name" value="SDR_c"/>
    <property type="match status" value="1"/>
</dbReference>
<evidence type="ECO:0000259" key="3">
    <source>
        <dbReference type="SMART" id="SM00822"/>
    </source>
</evidence>
<dbReference type="RefSeq" id="WP_188437897.1">
    <property type="nucleotide sequence ID" value="NZ_BMCM01000006.1"/>
</dbReference>
<feature type="domain" description="Ketoreductase" evidence="3">
    <location>
        <begin position="9"/>
        <end position="200"/>
    </location>
</feature>
<dbReference type="PRINTS" id="PR00081">
    <property type="entry name" value="GDHRDH"/>
</dbReference>
<dbReference type="PROSITE" id="PS00061">
    <property type="entry name" value="ADH_SHORT"/>
    <property type="match status" value="1"/>
</dbReference>